<comment type="caution">
    <text evidence="6">The sequence shown here is derived from an EMBL/GenBank/DDBJ whole genome shotgun (WGS) entry which is preliminary data.</text>
</comment>
<keyword evidence="4" id="KW-0067">ATP-binding</keyword>
<name>A0A0F5FLP6_9HYPH</name>
<reference evidence="6 7" key="1">
    <citation type="submission" date="2015-03" db="EMBL/GenBank/DDBJ databases">
        <authorList>
            <person name="Hassan Y."/>
            <person name="Lepp D."/>
            <person name="Li X.-Z."/>
            <person name="Zhou T."/>
        </authorList>
    </citation>
    <scope>NUCLEOTIDE SEQUENCE [LARGE SCALE GENOMIC DNA]</scope>
    <source>
        <strain evidence="6 7">IPL18</strain>
    </source>
</reference>
<evidence type="ECO:0000313" key="7">
    <source>
        <dbReference type="Proteomes" id="UP000033649"/>
    </source>
</evidence>
<dbReference type="SUPFAM" id="SSF52540">
    <property type="entry name" value="P-loop containing nucleoside triphosphate hydrolases"/>
    <property type="match status" value="2"/>
</dbReference>
<dbReference type="GO" id="GO:0005524">
    <property type="term" value="F:ATP binding"/>
    <property type="evidence" value="ECO:0007669"/>
    <property type="project" value="UniProtKB-KW"/>
</dbReference>
<dbReference type="GO" id="GO:0016887">
    <property type="term" value="F:ATP hydrolysis activity"/>
    <property type="evidence" value="ECO:0007669"/>
    <property type="project" value="InterPro"/>
</dbReference>
<dbReference type="PROSITE" id="PS50893">
    <property type="entry name" value="ABC_TRANSPORTER_2"/>
    <property type="match status" value="2"/>
</dbReference>
<dbReference type="SMART" id="SM00382">
    <property type="entry name" value="AAA"/>
    <property type="match status" value="2"/>
</dbReference>
<evidence type="ECO:0000256" key="2">
    <source>
        <dbReference type="ARBA" id="ARBA00022737"/>
    </source>
</evidence>
<protein>
    <submittedName>
        <fullName evidence="6">ABC transporter</fullName>
    </submittedName>
</protein>
<dbReference type="PATRIC" id="fig|429727.3.peg.1270"/>
<dbReference type="Pfam" id="PF00005">
    <property type="entry name" value="ABC_tran"/>
    <property type="match status" value="2"/>
</dbReference>
<keyword evidence="2" id="KW-0677">Repeat</keyword>
<organism evidence="6 7">
    <name type="scientific">Devosia chinhatensis</name>
    <dbReference type="NCBI Taxonomy" id="429727"/>
    <lineage>
        <taxon>Bacteria</taxon>
        <taxon>Pseudomonadati</taxon>
        <taxon>Pseudomonadota</taxon>
        <taxon>Alphaproteobacteria</taxon>
        <taxon>Hyphomicrobiales</taxon>
        <taxon>Devosiaceae</taxon>
        <taxon>Devosia</taxon>
    </lineage>
</organism>
<dbReference type="STRING" id="429727.VE26_06125"/>
<keyword evidence="3" id="KW-0547">Nucleotide-binding</keyword>
<sequence>MGMISLRNAGHRAGDLLFSNLNLVIAAGDHVGLVAPNGRGKSTLLRAMAGHVELSEGELTRSRGVTIGYVPQDIPADALAQTPAQFIASALDPVLLESESWRVDVVMEEFSIPLDLRERPLRAFSGGWQRMALLARAWVAQPDVLLMDEPTNHLDLGRIGALEQWLAYAARNMPVVIASHDRAFLDATTNRTLFLRPSEQVYLPLPYSAARAELDQIDAAAEAQRDRDLKQAQQLRKQAAKLTNIGINSGSDLLVVKSRQLRDRAEKIEAEVQDVHRDRTGLVRLGNSGAEARVMLAFENVPVTTPDDRLLFSIDKLHVFQGDRIVLLGRNGAGKSQFMRLLTEGLDGLVPAGLRISPQLVPGYLDQSLGWLPLDPSPLDYLLHRFDEGDRRTIALLAGAGFPPDRQSRPIRTLSLGQRARVALLALRLARPNFYLLDEPTNHLDIPGQEQLEADIREQGATTILVTHDRAFLRTIGTRYLLIDGRRLREVDDPEGFIASMTQGAD</sequence>
<accession>A0A0F5FLP6</accession>
<dbReference type="Proteomes" id="UP000033649">
    <property type="component" value="Unassembled WGS sequence"/>
</dbReference>
<dbReference type="InterPro" id="IPR027417">
    <property type="entry name" value="P-loop_NTPase"/>
</dbReference>
<evidence type="ECO:0000256" key="1">
    <source>
        <dbReference type="ARBA" id="ARBA00005417"/>
    </source>
</evidence>
<gene>
    <name evidence="6" type="ORF">VE26_06125</name>
</gene>
<feature type="domain" description="ABC transporter" evidence="5">
    <location>
        <begin position="296"/>
        <end position="505"/>
    </location>
</feature>
<dbReference type="Gene3D" id="3.40.50.300">
    <property type="entry name" value="P-loop containing nucleotide triphosphate hydrolases"/>
    <property type="match status" value="2"/>
</dbReference>
<dbReference type="AlphaFoldDB" id="A0A0F5FLP6"/>
<comment type="similarity">
    <text evidence="1">Belongs to the ABC transporter superfamily.</text>
</comment>
<dbReference type="InterPro" id="IPR050611">
    <property type="entry name" value="ABCF"/>
</dbReference>
<dbReference type="PANTHER" id="PTHR19211:SF14">
    <property type="entry name" value="ATP-BINDING CASSETTE SUB-FAMILY F MEMBER 1"/>
    <property type="match status" value="1"/>
</dbReference>
<feature type="domain" description="ABC transporter" evidence="5">
    <location>
        <begin position="1"/>
        <end position="222"/>
    </location>
</feature>
<dbReference type="InterPro" id="IPR003593">
    <property type="entry name" value="AAA+_ATPase"/>
</dbReference>
<keyword evidence="7" id="KW-1185">Reference proteome</keyword>
<evidence type="ECO:0000259" key="5">
    <source>
        <dbReference type="PROSITE" id="PS50893"/>
    </source>
</evidence>
<dbReference type="CDD" id="cd03221">
    <property type="entry name" value="ABCF_EF-3"/>
    <property type="match status" value="2"/>
</dbReference>
<evidence type="ECO:0000313" key="6">
    <source>
        <dbReference type="EMBL" id="KKB09490.1"/>
    </source>
</evidence>
<evidence type="ECO:0000256" key="3">
    <source>
        <dbReference type="ARBA" id="ARBA00022741"/>
    </source>
</evidence>
<dbReference type="EMBL" id="JZEY01000054">
    <property type="protein sequence ID" value="KKB09490.1"/>
    <property type="molecule type" value="Genomic_DNA"/>
</dbReference>
<dbReference type="PROSITE" id="PS00211">
    <property type="entry name" value="ABC_TRANSPORTER_1"/>
    <property type="match status" value="1"/>
</dbReference>
<dbReference type="OrthoDB" id="9808609at2"/>
<dbReference type="PANTHER" id="PTHR19211">
    <property type="entry name" value="ATP-BINDING TRANSPORT PROTEIN-RELATED"/>
    <property type="match status" value="1"/>
</dbReference>
<proteinExistence type="inferred from homology"/>
<dbReference type="InterPro" id="IPR003439">
    <property type="entry name" value="ABC_transporter-like_ATP-bd"/>
</dbReference>
<dbReference type="InterPro" id="IPR017871">
    <property type="entry name" value="ABC_transporter-like_CS"/>
</dbReference>
<evidence type="ECO:0000256" key="4">
    <source>
        <dbReference type="ARBA" id="ARBA00022840"/>
    </source>
</evidence>